<reference evidence="2" key="1">
    <citation type="submission" date="2020-10" db="EMBL/GenBank/DDBJ databases">
        <authorList>
            <person name="Gilroy R."/>
        </authorList>
    </citation>
    <scope>NUCLEOTIDE SEQUENCE</scope>
    <source>
        <strain evidence="2">ChiGjej1B1-22543</strain>
    </source>
</reference>
<keyword evidence="1" id="KW-0472">Membrane</keyword>
<evidence type="ECO:0000256" key="1">
    <source>
        <dbReference type="SAM" id="Phobius"/>
    </source>
</evidence>
<proteinExistence type="predicted"/>
<dbReference type="EMBL" id="DVMV01000019">
    <property type="protein sequence ID" value="HIU45254.1"/>
    <property type="molecule type" value="Genomic_DNA"/>
</dbReference>
<feature type="transmembrane region" description="Helical" evidence="1">
    <location>
        <begin position="39"/>
        <end position="61"/>
    </location>
</feature>
<organism evidence="2 3">
    <name type="scientific">Candidatus Alloenteromonas pullicola</name>
    <dbReference type="NCBI Taxonomy" id="2840784"/>
    <lineage>
        <taxon>Bacteria</taxon>
        <taxon>Bacillati</taxon>
        <taxon>Bacillota</taxon>
        <taxon>Bacillota incertae sedis</taxon>
        <taxon>Candidatus Alloenteromonas</taxon>
    </lineage>
</organism>
<name>A0A9D1LNP2_9FIRM</name>
<reference evidence="2" key="2">
    <citation type="journal article" date="2021" name="PeerJ">
        <title>Extensive microbial diversity within the chicken gut microbiome revealed by metagenomics and culture.</title>
        <authorList>
            <person name="Gilroy R."/>
            <person name="Ravi A."/>
            <person name="Getino M."/>
            <person name="Pursley I."/>
            <person name="Horton D.L."/>
            <person name="Alikhan N.F."/>
            <person name="Baker D."/>
            <person name="Gharbi K."/>
            <person name="Hall N."/>
            <person name="Watson M."/>
            <person name="Adriaenssens E.M."/>
            <person name="Foster-Nyarko E."/>
            <person name="Jarju S."/>
            <person name="Secka A."/>
            <person name="Antonio M."/>
            <person name="Oren A."/>
            <person name="Chaudhuri R.R."/>
            <person name="La Ragione R."/>
            <person name="Hildebrand F."/>
            <person name="Pallen M.J."/>
        </authorList>
    </citation>
    <scope>NUCLEOTIDE SEQUENCE</scope>
    <source>
        <strain evidence="2">ChiGjej1B1-22543</strain>
    </source>
</reference>
<sequence>MLIKRNMFYRIVVISICFLLLAIMLFIPLAPYIDTNPALFYSVLGAFLFVYVAFIVANELVIHFKYSPKEKGNGGEDR</sequence>
<dbReference type="AlphaFoldDB" id="A0A9D1LNP2"/>
<keyword evidence="1" id="KW-1133">Transmembrane helix</keyword>
<feature type="transmembrane region" description="Helical" evidence="1">
    <location>
        <begin position="7"/>
        <end position="33"/>
    </location>
</feature>
<keyword evidence="1" id="KW-0812">Transmembrane</keyword>
<accession>A0A9D1LNP2</accession>
<dbReference type="Proteomes" id="UP000824070">
    <property type="component" value="Unassembled WGS sequence"/>
</dbReference>
<comment type="caution">
    <text evidence="2">The sequence shown here is derived from an EMBL/GenBank/DDBJ whole genome shotgun (WGS) entry which is preliminary data.</text>
</comment>
<protein>
    <submittedName>
        <fullName evidence="2">Uncharacterized protein</fullName>
    </submittedName>
</protein>
<evidence type="ECO:0000313" key="3">
    <source>
        <dbReference type="Proteomes" id="UP000824070"/>
    </source>
</evidence>
<gene>
    <name evidence="2" type="ORF">IAC52_03025</name>
</gene>
<evidence type="ECO:0000313" key="2">
    <source>
        <dbReference type="EMBL" id="HIU45254.1"/>
    </source>
</evidence>